<keyword evidence="2" id="KW-0964">Secreted</keyword>
<proteinExistence type="inferred from homology"/>
<reference evidence="6 7" key="1">
    <citation type="journal article" date="2013" name="Nat. Genet.">
        <title>The high-quality draft genome of peach (Prunus persica) identifies unique patterns of genetic diversity, domestication and genome evolution.</title>
        <authorList>
            <consortium name="International Peach Genome Initiative"/>
            <person name="Verde I."/>
            <person name="Abbott A.G."/>
            <person name="Scalabrin S."/>
            <person name="Jung S."/>
            <person name="Shu S."/>
            <person name="Marroni F."/>
            <person name="Zhebentyayeva T."/>
            <person name="Dettori M.T."/>
            <person name="Grimwood J."/>
            <person name="Cattonaro F."/>
            <person name="Zuccolo A."/>
            <person name="Rossini L."/>
            <person name="Jenkins J."/>
            <person name="Vendramin E."/>
            <person name="Meisel L.A."/>
            <person name="Decroocq V."/>
            <person name="Sosinski B."/>
            <person name="Prochnik S."/>
            <person name="Mitros T."/>
            <person name="Policriti A."/>
            <person name="Cipriani G."/>
            <person name="Dondini L."/>
            <person name="Ficklin S."/>
            <person name="Goodstein D.M."/>
            <person name="Xuan P."/>
            <person name="Del Fabbro C."/>
            <person name="Aramini V."/>
            <person name="Copetti D."/>
            <person name="Gonzalez S."/>
            <person name="Horner D.S."/>
            <person name="Falchi R."/>
            <person name="Lucas S."/>
            <person name="Mica E."/>
            <person name="Maldonado J."/>
            <person name="Lazzari B."/>
            <person name="Bielenberg D."/>
            <person name="Pirona R."/>
            <person name="Miculan M."/>
            <person name="Barakat A."/>
            <person name="Testolin R."/>
            <person name="Stella A."/>
            <person name="Tartarini S."/>
            <person name="Tonutti P."/>
            <person name="Arus P."/>
            <person name="Orellana A."/>
            <person name="Wells C."/>
            <person name="Main D."/>
            <person name="Vizzotto G."/>
            <person name="Silva H."/>
            <person name="Salamini F."/>
            <person name="Schmutz J."/>
            <person name="Morgante M."/>
            <person name="Rokhsar D.S."/>
        </authorList>
    </citation>
    <scope>NUCLEOTIDE SEQUENCE [LARGE SCALE GENOMIC DNA]</scope>
    <source>
        <strain evidence="7">cv. Nemared</strain>
    </source>
</reference>
<sequence length="124" mass="14615">MARDKLLEVLLELRKICPLSRGAIIWMRVCLLKYSDANFFVCKLFIRLSSKLVYGPLYARGKQKVSYKKTLYATVECTRDLSNADCKNCLNFAINEFLSRNYKMRGKHAIYGSCYIIFEFYQFY</sequence>
<evidence type="ECO:0000256" key="1">
    <source>
        <dbReference type="ARBA" id="ARBA00004613"/>
    </source>
</evidence>
<dbReference type="CDD" id="cd23509">
    <property type="entry name" value="Gnk2-like"/>
    <property type="match status" value="1"/>
</dbReference>
<dbReference type="EMBL" id="CM007651">
    <property type="protein sequence ID" value="ONI36145.1"/>
    <property type="molecule type" value="Genomic_DNA"/>
</dbReference>
<evidence type="ECO:0000256" key="5">
    <source>
        <dbReference type="ARBA" id="ARBA00038515"/>
    </source>
</evidence>
<dbReference type="PROSITE" id="PS51473">
    <property type="entry name" value="GNK2"/>
    <property type="match status" value="1"/>
</dbReference>
<dbReference type="InterPro" id="IPR002902">
    <property type="entry name" value="GNK2"/>
</dbReference>
<comment type="subcellular location">
    <subcellularLocation>
        <location evidence="1">Secreted</location>
    </subcellularLocation>
</comment>
<dbReference type="STRING" id="3760.M5XI31"/>
<dbReference type="Gramene" id="ONI36145">
    <property type="protein sequence ID" value="ONI36145"/>
    <property type="gene ID" value="PRUPE_1G571900"/>
</dbReference>
<dbReference type="InterPro" id="IPR050581">
    <property type="entry name" value="CRR_secretory_protein"/>
</dbReference>
<evidence type="ECO:0000313" key="6">
    <source>
        <dbReference type="EMBL" id="ONI36145.1"/>
    </source>
</evidence>
<gene>
    <name evidence="6" type="ORF">PRUPE_1G571900</name>
</gene>
<dbReference type="GO" id="GO:0005576">
    <property type="term" value="C:extracellular region"/>
    <property type="evidence" value="ECO:0007669"/>
    <property type="project" value="UniProtKB-SubCell"/>
</dbReference>
<name>M5XI31_PRUPE</name>
<keyword evidence="4" id="KW-0677">Repeat</keyword>
<organism evidence="6 7">
    <name type="scientific">Prunus persica</name>
    <name type="common">Peach</name>
    <name type="synonym">Amygdalus persica</name>
    <dbReference type="NCBI Taxonomy" id="3760"/>
    <lineage>
        <taxon>Eukaryota</taxon>
        <taxon>Viridiplantae</taxon>
        <taxon>Streptophyta</taxon>
        <taxon>Embryophyta</taxon>
        <taxon>Tracheophyta</taxon>
        <taxon>Spermatophyta</taxon>
        <taxon>Magnoliopsida</taxon>
        <taxon>eudicotyledons</taxon>
        <taxon>Gunneridae</taxon>
        <taxon>Pentapetalae</taxon>
        <taxon>rosids</taxon>
        <taxon>fabids</taxon>
        <taxon>Rosales</taxon>
        <taxon>Rosaceae</taxon>
        <taxon>Amygdaloideae</taxon>
        <taxon>Amygdaleae</taxon>
        <taxon>Prunus</taxon>
    </lineage>
</organism>
<dbReference type="AlphaFoldDB" id="M5XI31"/>
<accession>M5XI31</accession>
<dbReference type="Pfam" id="PF01657">
    <property type="entry name" value="Stress-antifung"/>
    <property type="match status" value="1"/>
</dbReference>
<evidence type="ECO:0000256" key="3">
    <source>
        <dbReference type="ARBA" id="ARBA00022729"/>
    </source>
</evidence>
<dbReference type="PANTHER" id="PTHR32411">
    <property type="entry name" value="CYSTEINE-RICH REPEAT SECRETORY PROTEIN 38-RELATED"/>
    <property type="match status" value="1"/>
</dbReference>
<evidence type="ECO:0000256" key="4">
    <source>
        <dbReference type="ARBA" id="ARBA00022737"/>
    </source>
</evidence>
<dbReference type="InterPro" id="IPR038408">
    <property type="entry name" value="GNK2_sf"/>
</dbReference>
<dbReference type="Gene3D" id="3.30.430.20">
    <property type="entry name" value="Gnk2 domain, C-X8-C-X2-C motif"/>
    <property type="match status" value="1"/>
</dbReference>
<evidence type="ECO:0000313" key="7">
    <source>
        <dbReference type="Proteomes" id="UP000006882"/>
    </source>
</evidence>
<protein>
    <submittedName>
        <fullName evidence="6">Uncharacterized protein</fullName>
    </submittedName>
</protein>
<keyword evidence="7" id="KW-1185">Reference proteome</keyword>
<keyword evidence="3" id="KW-0732">Signal</keyword>
<comment type="similarity">
    <text evidence="5">Belongs to the cysteine-rich repeat secretory protein family.</text>
</comment>
<dbReference type="PANTHER" id="PTHR32411:SF43">
    <property type="entry name" value="CYSTEINE-RICH REPEAT SECRETORY PROTEIN 38"/>
    <property type="match status" value="1"/>
</dbReference>
<evidence type="ECO:0000256" key="2">
    <source>
        <dbReference type="ARBA" id="ARBA00022525"/>
    </source>
</evidence>
<dbReference type="OMA" id="LYATVEC"/>
<dbReference type="Proteomes" id="UP000006882">
    <property type="component" value="Chromosome G1"/>
</dbReference>
<dbReference type="HOGENOM" id="CLU_1819179_0_0_1"/>